<dbReference type="InterPro" id="IPR039551">
    <property type="entry name" value="Cho/carn_acyl_trans"/>
</dbReference>
<dbReference type="SUPFAM" id="SSF52777">
    <property type="entry name" value="CoA-dependent acyltransferases"/>
    <property type="match status" value="2"/>
</dbReference>
<dbReference type="InterPro" id="IPR042231">
    <property type="entry name" value="Cho/carn_acyl_trans_2"/>
</dbReference>
<dbReference type="Gene3D" id="3.30.559.10">
    <property type="entry name" value="Chloramphenicol acetyltransferase-like domain"/>
    <property type="match status" value="1"/>
</dbReference>
<protein>
    <submittedName>
        <fullName evidence="6">Acyltransferase ChoActase/COT/CPT</fullName>
    </submittedName>
</protein>
<evidence type="ECO:0000256" key="1">
    <source>
        <dbReference type="ARBA" id="ARBA00005232"/>
    </source>
</evidence>
<dbReference type="PANTHER" id="PTHR22589">
    <property type="entry name" value="CARNITINE O-ACYLTRANSFERASE"/>
    <property type="match status" value="1"/>
</dbReference>
<name>A0AAD6SM59_9AGAR</name>
<dbReference type="GO" id="GO:0016746">
    <property type="term" value="F:acyltransferase activity"/>
    <property type="evidence" value="ECO:0007669"/>
    <property type="project" value="UniProtKB-KW"/>
</dbReference>
<evidence type="ECO:0000256" key="3">
    <source>
        <dbReference type="ARBA" id="ARBA00023315"/>
    </source>
</evidence>
<organism evidence="6 7">
    <name type="scientific">Mycena alexandri</name>
    <dbReference type="NCBI Taxonomy" id="1745969"/>
    <lineage>
        <taxon>Eukaryota</taxon>
        <taxon>Fungi</taxon>
        <taxon>Dikarya</taxon>
        <taxon>Basidiomycota</taxon>
        <taxon>Agaricomycotina</taxon>
        <taxon>Agaricomycetes</taxon>
        <taxon>Agaricomycetidae</taxon>
        <taxon>Agaricales</taxon>
        <taxon>Marasmiineae</taxon>
        <taxon>Mycenaceae</taxon>
        <taxon>Mycena</taxon>
    </lineage>
</organism>
<evidence type="ECO:0000256" key="2">
    <source>
        <dbReference type="ARBA" id="ARBA00022679"/>
    </source>
</evidence>
<reference evidence="6" key="1">
    <citation type="submission" date="2023-03" db="EMBL/GenBank/DDBJ databases">
        <title>Massive genome expansion in bonnet fungi (Mycena s.s.) driven by repeated elements and novel gene families across ecological guilds.</title>
        <authorList>
            <consortium name="Lawrence Berkeley National Laboratory"/>
            <person name="Harder C.B."/>
            <person name="Miyauchi S."/>
            <person name="Viragh M."/>
            <person name="Kuo A."/>
            <person name="Thoen E."/>
            <person name="Andreopoulos B."/>
            <person name="Lu D."/>
            <person name="Skrede I."/>
            <person name="Drula E."/>
            <person name="Henrissat B."/>
            <person name="Morin E."/>
            <person name="Kohler A."/>
            <person name="Barry K."/>
            <person name="LaButti K."/>
            <person name="Morin E."/>
            <person name="Salamov A."/>
            <person name="Lipzen A."/>
            <person name="Mereny Z."/>
            <person name="Hegedus B."/>
            <person name="Baldrian P."/>
            <person name="Stursova M."/>
            <person name="Weitz H."/>
            <person name="Taylor A."/>
            <person name="Grigoriev I.V."/>
            <person name="Nagy L.G."/>
            <person name="Martin F."/>
            <person name="Kauserud H."/>
        </authorList>
    </citation>
    <scope>NUCLEOTIDE SEQUENCE</scope>
    <source>
        <strain evidence="6">CBHHK200</strain>
    </source>
</reference>
<dbReference type="InterPro" id="IPR023213">
    <property type="entry name" value="CAT-like_dom_sf"/>
</dbReference>
<evidence type="ECO:0000313" key="6">
    <source>
        <dbReference type="EMBL" id="KAJ7030394.1"/>
    </source>
</evidence>
<keyword evidence="2" id="KW-0808">Transferase</keyword>
<evidence type="ECO:0000256" key="4">
    <source>
        <dbReference type="PIRSR" id="PIRSR600542-1"/>
    </source>
</evidence>
<accession>A0AAD6SM59</accession>
<gene>
    <name evidence="6" type="ORF">C8F04DRAFT_732151</name>
</gene>
<proteinExistence type="inferred from homology"/>
<feature type="domain" description="Choline/carnitine acyltransferase" evidence="5">
    <location>
        <begin position="29"/>
        <end position="637"/>
    </location>
</feature>
<keyword evidence="3 6" id="KW-0012">Acyltransferase</keyword>
<dbReference type="Proteomes" id="UP001218188">
    <property type="component" value="Unassembled WGS sequence"/>
</dbReference>
<evidence type="ECO:0000313" key="7">
    <source>
        <dbReference type="Proteomes" id="UP001218188"/>
    </source>
</evidence>
<dbReference type="PANTHER" id="PTHR22589:SF107">
    <property type="entry name" value="CHOLINE_CARNITINE ACYLTRANSFERASE DOMAIN-CONTAINING PROTEIN"/>
    <property type="match status" value="1"/>
</dbReference>
<dbReference type="EMBL" id="JARJCM010000091">
    <property type="protein sequence ID" value="KAJ7030394.1"/>
    <property type="molecule type" value="Genomic_DNA"/>
</dbReference>
<dbReference type="Pfam" id="PF00755">
    <property type="entry name" value="Carn_acyltransf"/>
    <property type="match status" value="1"/>
</dbReference>
<dbReference type="Gene3D" id="3.30.559.70">
    <property type="entry name" value="Choline/Carnitine o-acyltransferase, domain 2"/>
    <property type="match status" value="1"/>
</dbReference>
<dbReference type="AlphaFoldDB" id="A0AAD6SM59"/>
<sequence length="666" mass="74767">MLRLPALRRNLLMRQNSTLASKPLSLPRLPVPDLRKTLDRYLRSIEPFLLEDEAHGGLPFDTSYSLRAKWADEFATGVGKLCQERLLALDRASPNNWLDDNFWMNKAYLEWRAPLLVNSNWWLAFNDDERIPSPAKEAKDGITPWQVRRAAWLVHRVLCFKDRLDRQELYPDTTRTGIWLRASTAKMFNVARIPKPMCDILSKPPSASNPDAQKIYIMVHNWCYAIPVYHPATSPPKLVDVQEIEARIRSAVVDAQQRLAAGEKAVPVGALTADDRDKWAQNLHHLLALSPQNQRTHRVICQSLLGLSLDGSSPTFSVTGQESLTSHLLAIRATNANVANRIFDKAHTIIVDPSTRAGASGEHSPCDALVPSIVDEWALVDGLDSSFFSVAEPMQFESAVPEQAHWERLDWDVDDKIASECIDALARADAIIANSDPNAYWFQEYGTDWIKDTLKQSPDAYIQMVLQLAYYKTHGEFTATYETALTRMFKRGRTETIRSFTKQSRAWVLGMLDGDVSQQTRRNLLHNALHAHSTLMREATSGRGIDRHLLGLKLMLRPLSGEESALLDDELFQRSQKWRLSTSGLSAGNFFRGTGFGATYEDGYGINYMAAPDMIKFGIESKVSSPRTSTEGLKDAIFDALANMRTLCLATDAHTASENAQVSSRL</sequence>
<feature type="active site" description="Proton acceptor" evidence="4">
    <location>
        <position position="363"/>
    </location>
</feature>
<comment type="caution">
    <text evidence="6">The sequence shown here is derived from an EMBL/GenBank/DDBJ whole genome shotgun (WGS) entry which is preliminary data.</text>
</comment>
<comment type="similarity">
    <text evidence="1">Belongs to the carnitine/choline acetyltransferase family.</text>
</comment>
<evidence type="ECO:0000259" key="5">
    <source>
        <dbReference type="Pfam" id="PF00755"/>
    </source>
</evidence>
<keyword evidence="7" id="KW-1185">Reference proteome</keyword>
<dbReference type="InterPro" id="IPR000542">
    <property type="entry name" value="Carn_acyl_trans"/>
</dbReference>